<keyword evidence="4 6" id="KW-0689">Ribosomal protein</keyword>
<dbReference type="EMBL" id="VGJX01000791">
    <property type="protein sequence ID" value="MBM3275945.1"/>
    <property type="molecule type" value="Genomic_DNA"/>
</dbReference>
<proteinExistence type="inferred from homology"/>
<reference evidence="6 7" key="1">
    <citation type="submission" date="2019-03" db="EMBL/GenBank/DDBJ databases">
        <title>Lake Tanganyika Metagenome-Assembled Genomes (MAGs).</title>
        <authorList>
            <person name="Tran P."/>
        </authorList>
    </citation>
    <scope>NUCLEOTIDE SEQUENCE [LARGE SCALE GENOMIC DNA]</scope>
    <source>
        <strain evidence="6">K_DeepCast_65m_m2_236</strain>
    </source>
</reference>
<feature type="compositionally biased region" description="Basic and acidic residues" evidence="5">
    <location>
        <begin position="133"/>
        <end position="142"/>
    </location>
</feature>
<dbReference type="AlphaFoldDB" id="A0A938BP84"/>
<dbReference type="GO" id="GO:0006412">
    <property type="term" value="P:translation"/>
    <property type="evidence" value="ECO:0007669"/>
    <property type="project" value="UniProtKB-UniRule"/>
</dbReference>
<evidence type="ECO:0000256" key="2">
    <source>
        <dbReference type="ARBA" id="ARBA00035104"/>
    </source>
</evidence>
<organism evidence="6 7">
    <name type="scientific">Candidatus Tanganyikabacteria bacterium</name>
    <dbReference type="NCBI Taxonomy" id="2961651"/>
    <lineage>
        <taxon>Bacteria</taxon>
        <taxon>Bacillati</taxon>
        <taxon>Candidatus Sericytochromatia</taxon>
        <taxon>Candidatus Tanganyikabacteria</taxon>
    </lineage>
</organism>
<evidence type="ECO:0000313" key="7">
    <source>
        <dbReference type="Proteomes" id="UP000703893"/>
    </source>
</evidence>
<feature type="region of interest" description="Disordered" evidence="5">
    <location>
        <begin position="98"/>
        <end position="142"/>
    </location>
</feature>
<feature type="compositionally biased region" description="Basic residues" evidence="5">
    <location>
        <begin position="98"/>
        <end position="111"/>
    </location>
</feature>
<dbReference type="InterPro" id="IPR035980">
    <property type="entry name" value="Ribosomal_bS6_sf"/>
</dbReference>
<dbReference type="GO" id="GO:0005840">
    <property type="term" value="C:ribosome"/>
    <property type="evidence" value="ECO:0007669"/>
    <property type="project" value="UniProtKB-KW"/>
</dbReference>
<evidence type="ECO:0000256" key="3">
    <source>
        <dbReference type="ARBA" id="ARBA00035294"/>
    </source>
</evidence>
<protein>
    <recommendedName>
        <fullName evidence="3 4">Small ribosomal subunit protein bS6</fullName>
    </recommendedName>
</protein>
<dbReference type="CDD" id="cd00473">
    <property type="entry name" value="bS6"/>
    <property type="match status" value="1"/>
</dbReference>
<evidence type="ECO:0000256" key="5">
    <source>
        <dbReference type="SAM" id="MobiDB-lite"/>
    </source>
</evidence>
<dbReference type="GO" id="GO:1990904">
    <property type="term" value="C:ribonucleoprotein complex"/>
    <property type="evidence" value="ECO:0007669"/>
    <property type="project" value="UniProtKB-KW"/>
</dbReference>
<evidence type="ECO:0000256" key="4">
    <source>
        <dbReference type="HAMAP-Rule" id="MF_00360"/>
    </source>
</evidence>
<dbReference type="GO" id="GO:0005737">
    <property type="term" value="C:cytoplasm"/>
    <property type="evidence" value="ECO:0007669"/>
    <property type="project" value="UniProtKB-ARBA"/>
</dbReference>
<keyword evidence="4" id="KW-0694">RNA-binding</keyword>
<dbReference type="GO" id="GO:0070181">
    <property type="term" value="F:small ribosomal subunit rRNA binding"/>
    <property type="evidence" value="ECO:0007669"/>
    <property type="project" value="TreeGrafter"/>
</dbReference>
<dbReference type="InterPro" id="IPR020814">
    <property type="entry name" value="Ribosomal_S6_plastid/chlpt"/>
</dbReference>
<gene>
    <name evidence="4 6" type="primary">rpsF</name>
    <name evidence="6" type="ORF">FJZ00_12390</name>
</gene>
<dbReference type="NCBIfam" id="TIGR00166">
    <property type="entry name" value="S6"/>
    <property type="match status" value="1"/>
</dbReference>
<dbReference type="Gene3D" id="3.30.70.60">
    <property type="match status" value="1"/>
</dbReference>
<dbReference type="Pfam" id="PF01250">
    <property type="entry name" value="Ribosomal_S6"/>
    <property type="match status" value="1"/>
</dbReference>
<sequence length="142" mass="16358">MYLVSPDASDQQVTDLHQQVEAIVQRIGGQIEKTDNWGRRKLAYDIGPHKEGTYVVETIVGSGDLMKEIDRRLKVTDQVLRHLVVRVDEEQEVIERARAKRTATSRRRRVARGLPPDRQPGEGQRSEMDEDRDDHFEMPEGL</sequence>
<keyword evidence="4" id="KW-0687">Ribonucleoprotein</keyword>
<dbReference type="GO" id="GO:0003735">
    <property type="term" value="F:structural constituent of ribosome"/>
    <property type="evidence" value="ECO:0007669"/>
    <property type="project" value="InterPro"/>
</dbReference>
<dbReference type="InterPro" id="IPR000529">
    <property type="entry name" value="Ribosomal_bS6"/>
</dbReference>
<evidence type="ECO:0000313" key="6">
    <source>
        <dbReference type="EMBL" id="MBM3275945.1"/>
    </source>
</evidence>
<dbReference type="HAMAP" id="MF_00360">
    <property type="entry name" value="Ribosomal_bS6"/>
    <property type="match status" value="1"/>
</dbReference>
<dbReference type="InterPro" id="IPR014717">
    <property type="entry name" value="Transl_elong_EF1B/ribsomal_bS6"/>
</dbReference>
<comment type="caution">
    <text evidence="6">The sequence shown here is derived from an EMBL/GenBank/DDBJ whole genome shotgun (WGS) entry which is preliminary data.</text>
</comment>
<comment type="function">
    <text evidence="2 4">Binds together with bS18 to 16S ribosomal RNA.</text>
</comment>
<keyword evidence="4" id="KW-0699">rRNA-binding</keyword>
<accession>A0A938BP84</accession>
<evidence type="ECO:0000256" key="1">
    <source>
        <dbReference type="ARBA" id="ARBA00009512"/>
    </source>
</evidence>
<comment type="similarity">
    <text evidence="1 4">Belongs to the bacterial ribosomal protein bS6 family.</text>
</comment>
<dbReference type="PANTHER" id="PTHR21011">
    <property type="entry name" value="MITOCHONDRIAL 28S RIBOSOMAL PROTEIN S6"/>
    <property type="match status" value="1"/>
</dbReference>
<dbReference type="SUPFAM" id="SSF54995">
    <property type="entry name" value="Ribosomal protein S6"/>
    <property type="match status" value="1"/>
</dbReference>
<name>A0A938BP84_9BACT</name>
<dbReference type="PANTHER" id="PTHR21011:SF1">
    <property type="entry name" value="SMALL RIBOSOMAL SUBUNIT PROTEIN BS6M"/>
    <property type="match status" value="1"/>
</dbReference>
<dbReference type="Proteomes" id="UP000703893">
    <property type="component" value="Unassembled WGS sequence"/>
</dbReference>